<feature type="transmembrane region" description="Helical" evidence="1">
    <location>
        <begin position="71"/>
        <end position="90"/>
    </location>
</feature>
<feature type="transmembrane region" description="Helical" evidence="1">
    <location>
        <begin position="172"/>
        <end position="194"/>
    </location>
</feature>
<feature type="transmembrane region" description="Helical" evidence="1">
    <location>
        <begin position="33"/>
        <end position="51"/>
    </location>
</feature>
<keyword evidence="3" id="KW-1185">Reference proteome</keyword>
<gene>
    <name evidence="2" type="ORF">SG35_022745</name>
</gene>
<evidence type="ECO:0000313" key="2">
    <source>
        <dbReference type="EMBL" id="WDD98073.1"/>
    </source>
</evidence>
<accession>A0AAE9YPX9</accession>
<evidence type="ECO:0000313" key="3">
    <source>
        <dbReference type="Proteomes" id="UP000032568"/>
    </source>
</evidence>
<dbReference type="AlphaFoldDB" id="A0AAE9YPX9"/>
<dbReference type="Proteomes" id="UP000032568">
    <property type="component" value="Chromosome"/>
</dbReference>
<dbReference type="EMBL" id="CP059735">
    <property type="protein sequence ID" value="WDD98073.1"/>
    <property type="molecule type" value="Genomic_DNA"/>
</dbReference>
<reference evidence="2 3" key="1">
    <citation type="journal article" date="2015" name="Genome Announc.">
        <title>Draft Genome Sequences of Marine Isolates of Thalassomonas viridans and Thalassomonas actiniarum.</title>
        <authorList>
            <person name="Olonade I."/>
            <person name="van Zyl L.J."/>
            <person name="Trindade M."/>
        </authorList>
    </citation>
    <scope>NUCLEOTIDE SEQUENCE [LARGE SCALE GENOMIC DNA]</scope>
    <source>
        <strain evidence="2 3">A5K-106</strain>
    </source>
</reference>
<sequence>MFNVKVVILLFPLLYAVVRYNLAAGVGWSQLPLYIVNKALAMSSVLALLFAGRAGIKGRRGSALTLGKMALHCALLHVLFTLVLLPAGYYPKFSQVLLTAGDEQVLQMASFSAVANLALFFGLLCGYLFFVISVGHFTGMLQKRLLQYLQICALAYHLLFLGGYSWFTPTSWPAYLPPVTLLSFICVLLLVYFLQKAWQKR</sequence>
<feature type="transmembrane region" description="Helical" evidence="1">
    <location>
        <begin position="110"/>
        <end position="133"/>
    </location>
</feature>
<feature type="transmembrane region" description="Helical" evidence="1">
    <location>
        <begin position="145"/>
        <end position="166"/>
    </location>
</feature>
<keyword evidence="1" id="KW-0472">Membrane</keyword>
<reference evidence="2 3" key="2">
    <citation type="journal article" date="2022" name="Mar. Drugs">
        <title>Bioassay-Guided Fractionation Leads to the Detection of Cholic Acid Generated by the Rare Thalassomonas sp.</title>
        <authorList>
            <person name="Pheiffer F."/>
            <person name="Schneider Y.K."/>
            <person name="Hansen E.H."/>
            <person name="Andersen J.H."/>
            <person name="Isaksson J."/>
            <person name="Busche T."/>
            <person name="R C."/>
            <person name="Kalinowski J."/>
            <person name="Zyl L.V."/>
            <person name="Trindade M."/>
        </authorList>
    </citation>
    <scope>NUCLEOTIDE SEQUENCE [LARGE SCALE GENOMIC DNA]</scope>
    <source>
        <strain evidence="2 3">A5K-106</strain>
    </source>
</reference>
<keyword evidence="1" id="KW-0812">Transmembrane</keyword>
<dbReference type="KEGG" id="tact:SG35_022745"/>
<protein>
    <recommendedName>
        <fullName evidence="4">Ferric oxidoreductase domain-containing protein</fullName>
    </recommendedName>
</protein>
<name>A0AAE9YPX9_9GAMM</name>
<keyword evidence="1" id="KW-1133">Transmembrane helix</keyword>
<evidence type="ECO:0000256" key="1">
    <source>
        <dbReference type="SAM" id="Phobius"/>
    </source>
</evidence>
<proteinExistence type="predicted"/>
<organism evidence="2 3">
    <name type="scientific">Thalassomonas actiniarum</name>
    <dbReference type="NCBI Taxonomy" id="485447"/>
    <lineage>
        <taxon>Bacteria</taxon>
        <taxon>Pseudomonadati</taxon>
        <taxon>Pseudomonadota</taxon>
        <taxon>Gammaproteobacteria</taxon>
        <taxon>Alteromonadales</taxon>
        <taxon>Colwelliaceae</taxon>
        <taxon>Thalassomonas</taxon>
    </lineage>
</organism>
<evidence type="ECO:0008006" key="4">
    <source>
        <dbReference type="Google" id="ProtNLM"/>
    </source>
</evidence>
<dbReference type="RefSeq" id="WP_044830429.1">
    <property type="nucleotide sequence ID" value="NZ_CP059735.1"/>
</dbReference>